<evidence type="ECO:0000259" key="5">
    <source>
        <dbReference type="Pfam" id="PF00389"/>
    </source>
</evidence>
<dbReference type="PANTHER" id="PTHR43333:SF1">
    <property type="entry name" value="D-ISOMER SPECIFIC 2-HYDROXYACID DEHYDROGENASE NAD-BINDING DOMAIN-CONTAINING PROTEIN"/>
    <property type="match status" value="1"/>
</dbReference>
<evidence type="ECO:0000313" key="7">
    <source>
        <dbReference type="EMBL" id="MFD2670963.1"/>
    </source>
</evidence>
<dbReference type="InterPro" id="IPR006140">
    <property type="entry name" value="D-isomer_DH_NAD-bd"/>
</dbReference>
<proteinExistence type="inferred from homology"/>
<dbReference type="CDD" id="cd05300">
    <property type="entry name" value="2-Hacid_dh_1"/>
    <property type="match status" value="1"/>
</dbReference>
<accession>A0ABW5R7V2</accession>
<dbReference type="SUPFAM" id="SSF51735">
    <property type="entry name" value="NAD(P)-binding Rossmann-fold domains"/>
    <property type="match status" value="1"/>
</dbReference>
<evidence type="ECO:0000256" key="3">
    <source>
        <dbReference type="ARBA" id="ARBA00023027"/>
    </source>
</evidence>
<keyword evidence="3" id="KW-0520">NAD</keyword>
<sequence>MRKMICLLDMTDSQKERIRKQAPNLEIHFGTASSIEDRLFLEAEIIFGWDTRIETETLCKPSKLKWLQSWSSGIEYLPLSLLEERNIHVTDASGVHAKSVSETILAMMLGFSRGIVSALHNQECAKWESPVTLAEMNGCTVSIIGTGEIGKEAARLCRAFGMQVIAVRRSGEPIPEADLTYPTSSLNNALKESDFVINILPLTEETHYLFDFEKFSQMKKSAYFINVGRGSTVKTEDLVKALKEGRIAGAGLDVFEEEPLPAEHSLWLLSNVILTPHNSGGNTMKNRERLVNLFVMNLERYLNGEEHAMKNALDYRKGY</sequence>
<dbReference type="RefSeq" id="WP_379928384.1">
    <property type="nucleotide sequence ID" value="NZ_JBHUMM010000007.1"/>
</dbReference>
<feature type="domain" description="D-isomer specific 2-hydroxyacid dehydrogenase NAD-binding" evidence="6">
    <location>
        <begin position="105"/>
        <end position="278"/>
    </location>
</feature>
<evidence type="ECO:0000256" key="1">
    <source>
        <dbReference type="ARBA" id="ARBA00005854"/>
    </source>
</evidence>
<evidence type="ECO:0000256" key="2">
    <source>
        <dbReference type="ARBA" id="ARBA00023002"/>
    </source>
</evidence>
<dbReference type="PANTHER" id="PTHR43333">
    <property type="entry name" value="2-HACID_DH_C DOMAIN-CONTAINING PROTEIN"/>
    <property type="match status" value="1"/>
</dbReference>
<protein>
    <submittedName>
        <fullName evidence="7">D-2-hydroxyacid dehydrogenase</fullName>
    </submittedName>
</protein>
<comment type="caution">
    <text evidence="7">The sequence shown here is derived from an EMBL/GenBank/DDBJ whole genome shotgun (WGS) entry which is preliminary data.</text>
</comment>
<organism evidence="7 8">
    <name type="scientific">Marinicrinis sediminis</name>
    <dbReference type="NCBI Taxonomy" id="1652465"/>
    <lineage>
        <taxon>Bacteria</taxon>
        <taxon>Bacillati</taxon>
        <taxon>Bacillota</taxon>
        <taxon>Bacilli</taxon>
        <taxon>Bacillales</taxon>
        <taxon>Paenibacillaceae</taxon>
    </lineage>
</organism>
<gene>
    <name evidence="7" type="ORF">ACFSUC_04990</name>
</gene>
<evidence type="ECO:0000259" key="6">
    <source>
        <dbReference type="Pfam" id="PF02826"/>
    </source>
</evidence>
<name>A0ABW5R7V2_9BACL</name>
<keyword evidence="8" id="KW-1185">Reference proteome</keyword>
<comment type="similarity">
    <text evidence="1 4">Belongs to the D-isomer specific 2-hydroxyacid dehydrogenase family.</text>
</comment>
<dbReference type="InterPro" id="IPR036291">
    <property type="entry name" value="NAD(P)-bd_dom_sf"/>
</dbReference>
<dbReference type="Pfam" id="PF00389">
    <property type="entry name" value="2-Hacid_dh"/>
    <property type="match status" value="1"/>
</dbReference>
<feature type="domain" description="D-isomer specific 2-hydroxyacid dehydrogenase catalytic" evidence="5">
    <location>
        <begin position="14"/>
        <end position="307"/>
    </location>
</feature>
<evidence type="ECO:0000256" key="4">
    <source>
        <dbReference type="RuleBase" id="RU003719"/>
    </source>
</evidence>
<reference evidence="8" key="1">
    <citation type="journal article" date="2019" name="Int. J. Syst. Evol. Microbiol.">
        <title>The Global Catalogue of Microorganisms (GCM) 10K type strain sequencing project: providing services to taxonomists for standard genome sequencing and annotation.</title>
        <authorList>
            <consortium name="The Broad Institute Genomics Platform"/>
            <consortium name="The Broad Institute Genome Sequencing Center for Infectious Disease"/>
            <person name="Wu L."/>
            <person name="Ma J."/>
        </authorList>
    </citation>
    <scope>NUCLEOTIDE SEQUENCE [LARGE SCALE GENOMIC DNA]</scope>
    <source>
        <strain evidence="8">KCTC 33676</strain>
    </source>
</reference>
<dbReference type="EMBL" id="JBHUMM010000007">
    <property type="protein sequence ID" value="MFD2670963.1"/>
    <property type="molecule type" value="Genomic_DNA"/>
</dbReference>
<dbReference type="SUPFAM" id="SSF52283">
    <property type="entry name" value="Formate/glycerate dehydrogenase catalytic domain-like"/>
    <property type="match status" value="1"/>
</dbReference>
<keyword evidence="2 4" id="KW-0560">Oxidoreductase</keyword>
<evidence type="ECO:0000313" key="8">
    <source>
        <dbReference type="Proteomes" id="UP001597497"/>
    </source>
</evidence>
<dbReference type="Proteomes" id="UP001597497">
    <property type="component" value="Unassembled WGS sequence"/>
</dbReference>
<dbReference type="Gene3D" id="3.40.50.720">
    <property type="entry name" value="NAD(P)-binding Rossmann-like Domain"/>
    <property type="match status" value="2"/>
</dbReference>
<dbReference type="InterPro" id="IPR006139">
    <property type="entry name" value="D-isomer_2_OHA_DH_cat_dom"/>
</dbReference>
<dbReference type="Pfam" id="PF02826">
    <property type="entry name" value="2-Hacid_dh_C"/>
    <property type="match status" value="1"/>
</dbReference>